<dbReference type="PANTHER" id="PTHR30032:SF8">
    <property type="entry name" value="GERMINATION-SPECIFIC N-ACETYLMURAMOYL-L-ALANINE AMIDASE"/>
    <property type="match status" value="1"/>
</dbReference>
<dbReference type="Pfam" id="PF04122">
    <property type="entry name" value="CW_binding_2"/>
    <property type="match status" value="3"/>
</dbReference>
<reference evidence="2 3" key="1">
    <citation type="submission" date="2018-09" db="EMBL/GenBank/DDBJ databases">
        <title>Complete genome sequence of Euzebya sp. DY32-46 isolated from seawater of Pacific Ocean.</title>
        <authorList>
            <person name="Xu L."/>
            <person name="Wu Y.-H."/>
            <person name="Xu X.-W."/>
        </authorList>
    </citation>
    <scope>NUCLEOTIDE SEQUENCE [LARGE SCALE GENOMIC DNA]</scope>
    <source>
        <strain evidence="2 3">DY32-46</strain>
    </source>
</reference>
<gene>
    <name evidence="2" type="ORF">DVS28_a1122</name>
</gene>
<dbReference type="EMBL" id="CP031165">
    <property type="protein sequence ID" value="AXV05822.1"/>
    <property type="molecule type" value="Genomic_DNA"/>
</dbReference>
<dbReference type="KEGG" id="euz:DVS28_a1122"/>
<dbReference type="InterPro" id="IPR007253">
    <property type="entry name" value="Cell_wall-bd_2"/>
</dbReference>
<name>A0A346XUC5_9ACTN</name>
<keyword evidence="3" id="KW-1185">Reference proteome</keyword>
<feature type="chain" id="PRO_5017080036" evidence="1">
    <location>
        <begin position="26"/>
        <end position="1023"/>
    </location>
</feature>
<dbReference type="OrthoDB" id="5240345at2"/>
<organism evidence="2 3">
    <name type="scientific">Euzebya pacifica</name>
    <dbReference type="NCBI Taxonomy" id="1608957"/>
    <lineage>
        <taxon>Bacteria</taxon>
        <taxon>Bacillati</taxon>
        <taxon>Actinomycetota</taxon>
        <taxon>Nitriliruptoria</taxon>
        <taxon>Euzebyales</taxon>
    </lineage>
</organism>
<dbReference type="AlphaFoldDB" id="A0A346XUC5"/>
<evidence type="ECO:0000256" key="1">
    <source>
        <dbReference type="SAM" id="SignalP"/>
    </source>
</evidence>
<dbReference type="RefSeq" id="WP_114590570.1">
    <property type="nucleotide sequence ID" value="NZ_CP031165.1"/>
</dbReference>
<keyword evidence="1" id="KW-0732">Signal</keyword>
<dbReference type="InterPro" id="IPR051922">
    <property type="entry name" value="Bact_Sporulation_Assoc"/>
</dbReference>
<feature type="signal peptide" evidence="1">
    <location>
        <begin position="1"/>
        <end position="25"/>
    </location>
</feature>
<evidence type="ECO:0000313" key="3">
    <source>
        <dbReference type="Proteomes" id="UP000264006"/>
    </source>
</evidence>
<sequence>MIRRTIPVMVLLLVASLTAVAPSLAQDESPPDSSLVRLAGDGRAATAAAIAGQRDTADHVLIARQDSFPDALVGAVLAGALDTPILLAATDGLPEATADAIADLGASSATLLGGTAALGDAVETALSDLGLDVDRLAGDGRHATAAAIVRAAVAADPTIPGQVAGQRTALVASAAGFADALVGGAVAAGEGLPLLLVDADGVPEQTSTLVDELAIERLVVLGGTAVISEATVADLEALDVDVTRLAGDGRQATAAEVATWAMTALDWRPTAAVLATGDDFPDALAAAPLAGDVTAPVLLAGGDVASDALASALGCTVSTLYVAGGENAVSDEEAQSVLDAATTGDVCDLAVTAFPDVAVVPVGQAFTVTADLLDRDSSFAAVDLEGVEATFTVTPDTNSIGMATPTVGMETIPASADGTAATTFTSNTPGLVVVNVCAAGPDGEETCDTSAVRFAARYAGSLDNMVGHANVIDDEVCLAGSPAEGIARIQISDGTTTFAVDGSEGCLPADGLTARDIDADIDSWSMAINGAATDNFAAIGSDYSQFETTEAPAYDVNESTVSGVDHIATVPGTSGSTSVNFLDVDGVDVMATSGRFGLKLFDITDPTAPVALGTASMPGFWQNEDMDVDDGRDLIFLSRDPRAYGGSTSDGVAGVYIFDVSDPNNIVELAFHELPTGHTATCVLSESGPCDYLWSGGPATGEHQPEDWAGRPIFVTDITNPAKPFTYPQPLVTNQNDGVTDYAHDVQVDADGIAWVSSRGGIYGYHTMGTHTDPLTGEERVATPVDPVPYAGGTLADEAAPSRLVHNSFRAVGNTADQGADLEASGFAEGELIYNTEEAFSTRCETDGRFVIASLAGSEAGEGFESTPDDPFRLETVGIWSPTMAEGQSPDLFCSAHYFAVKDGIVAYSWYAQGTRFLDVSDPANPRQIAYSRPTGGVSYAPYFHGDYVIVADSSRGVEVLQLNDDAMTALAGEEEVLAPVLPGATFAQRQATGSAGTSAGAWEADPVFGWSCAIPVEETTSA</sequence>
<protein>
    <submittedName>
        <fullName evidence="2">N-acetylmuramoyl-L-alanine amidase</fullName>
    </submittedName>
</protein>
<dbReference type="Proteomes" id="UP000264006">
    <property type="component" value="Chromosome"/>
</dbReference>
<dbReference type="PANTHER" id="PTHR30032">
    <property type="entry name" value="N-ACETYLMURAMOYL-L-ALANINE AMIDASE-RELATED"/>
    <property type="match status" value="1"/>
</dbReference>
<accession>A0A346XUC5</accession>
<proteinExistence type="predicted"/>
<evidence type="ECO:0000313" key="2">
    <source>
        <dbReference type="EMBL" id="AXV05822.1"/>
    </source>
</evidence>